<reference evidence="2 3" key="1">
    <citation type="submission" date="2024-09" db="EMBL/GenBank/DDBJ databases">
        <authorList>
            <person name="Sun Q."/>
            <person name="Mori K."/>
        </authorList>
    </citation>
    <scope>NUCLEOTIDE SEQUENCE [LARGE SCALE GENOMIC DNA]</scope>
    <source>
        <strain evidence="2 3">CGMCC 1.12926</strain>
    </source>
</reference>
<dbReference type="InterPro" id="IPR016158">
    <property type="entry name" value="Cullin_homology"/>
</dbReference>
<name>A0ABV6BTU4_9FLAO</name>
<dbReference type="RefSeq" id="WP_379682121.1">
    <property type="nucleotide sequence ID" value="NZ_JBHLYW010000009.1"/>
</dbReference>
<organism evidence="2 3">
    <name type="scientific">Flavobacterium procerum</name>
    <dbReference type="NCBI Taxonomy" id="1455569"/>
    <lineage>
        <taxon>Bacteria</taxon>
        <taxon>Pseudomonadati</taxon>
        <taxon>Bacteroidota</taxon>
        <taxon>Flavobacteriia</taxon>
        <taxon>Flavobacteriales</taxon>
        <taxon>Flavobacteriaceae</taxon>
        <taxon>Flavobacterium</taxon>
    </lineage>
</organism>
<proteinExistence type="predicted"/>
<dbReference type="PROSITE" id="PS50069">
    <property type="entry name" value="CULLIN_2"/>
    <property type="match status" value="1"/>
</dbReference>
<evidence type="ECO:0000313" key="3">
    <source>
        <dbReference type="Proteomes" id="UP001589734"/>
    </source>
</evidence>
<dbReference type="Proteomes" id="UP001589734">
    <property type="component" value="Unassembled WGS sequence"/>
</dbReference>
<feature type="domain" description="Cullin family profile" evidence="1">
    <location>
        <begin position="68"/>
        <end position="353"/>
    </location>
</feature>
<protein>
    <recommendedName>
        <fullName evidence="1">Cullin family profile domain-containing protein</fullName>
    </recommendedName>
</protein>
<accession>A0ABV6BTU4</accession>
<keyword evidence="3" id="KW-1185">Reference proteome</keyword>
<gene>
    <name evidence="2" type="ORF">ACFFLS_13580</name>
</gene>
<sequence>MRVNIFQNVPLVKPSFFQKLFKQLPIENSVIELNNLLAIYPISEISKKRVAEIEKRYQIILKDEFKLNLEEFYAVYLNHCLEEGNLKDEDFDNLNHLRLILSLNDSTAKELHHKIGEIVYKNFFEKAIANGRLIRREEDFLEKIENDLELPKQTVNRISNDVKMGFIHNYANNIIRDLELTPNKEQELQNIAESFRIDLKFDKETTEKLARLHLYWKLQNLPLPTVSCNIEIQKSELCYFKIDSAQWHELKNYKHKPVDYNSNVKELKRFYLNTQKTNNTVYTKYIDSGSLYLTNKRIIFIGRNKNLNIRFEKILRLTPQSNGIEIDKETIKSVFIKIYNQADEFSLILDRLIKQIK</sequence>
<comment type="caution">
    <text evidence="2">The sequence shown here is derived from an EMBL/GenBank/DDBJ whole genome shotgun (WGS) entry which is preliminary data.</text>
</comment>
<evidence type="ECO:0000313" key="2">
    <source>
        <dbReference type="EMBL" id="MFC0078077.1"/>
    </source>
</evidence>
<evidence type="ECO:0000259" key="1">
    <source>
        <dbReference type="PROSITE" id="PS50069"/>
    </source>
</evidence>
<dbReference type="EMBL" id="JBHLYW010000009">
    <property type="protein sequence ID" value="MFC0078077.1"/>
    <property type="molecule type" value="Genomic_DNA"/>
</dbReference>